<feature type="repeat" description="ANK" evidence="1">
    <location>
        <begin position="121"/>
        <end position="153"/>
    </location>
</feature>
<feature type="repeat" description="ANK" evidence="1">
    <location>
        <begin position="154"/>
        <end position="186"/>
    </location>
</feature>
<dbReference type="SMART" id="SM00248">
    <property type="entry name" value="ANK"/>
    <property type="match status" value="6"/>
</dbReference>
<dbReference type="PANTHER" id="PTHR46224:SF25">
    <property type="entry name" value="OS12G0636100 PROTEIN"/>
    <property type="match status" value="1"/>
</dbReference>
<dbReference type="InterPro" id="IPR011990">
    <property type="entry name" value="TPR-like_helical_dom_sf"/>
</dbReference>
<dbReference type="SMART" id="SM00028">
    <property type="entry name" value="TPR"/>
    <property type="match status" value="3"/>
</dbReference>
<dbReference type="Pfam" id="PF25575">
    <property type="entry name" value="TPR_BSK1_C"/>
    <property type="match status" value="1"/>
</dbReference>
<accession>A0A4U6VND6</accession>
<feature type="repeat" description="ANK" evidence="1">
    <location>
        <begin position="185"/>
        <end position="217"/>
    </location>
</feature>
<dbReference type="InterPro" id="IPR036770">
    <property type="entry name" value="Ankyrin_rpt-contain_sf"/>
</dbReference>
<dbReference type="AlphaFoldDB" id="A0A4U6VND6"/>
<dbReference type="Pfam" id="PF13857">
    <property type="entry name" value="Ank_5"/>
    <property type="match status" value="1"/>
</dbReference>
<dbReference type="Proteomes" id="UP000298652">
    <property type="component" value="Chromosome 3"/>
</dbReference>
<dbReference type="PROSITE" id="PS50297">
    <property type="entry name" value="ANK_REP_REGION"/>
    <property type="match status" value="4"/>
</dbReference>
<dbReference type="Gene3D" id="1.25.40.10">
    <property type="entry name" value="Tetratricopeptide repeat domain"/>
    <property type="match status" value="1"/>
</dbReference>
<feature type="repeat" description="TPR" evidence="2">
    <location>
        <begin position="345"/>
        <end position="378"/>
    </location>
</feature>
<protein>
    <recommendedName>
        <fullName evidence="3">Serine/threonine-protein kinase BSK1-like TPR repeats domain-containing protein</fullName>
    </recommendedName>
</protein>
<feature type="repeat" description="ANK" evidence="1">
    <location>
        <begin position="85"/>
        <end position="117"/>
    </location>
</feature>
<reference evidence="4" key="1">
    <citation type="submission" date="2019-03" db="EMBL/GenBank/DDBJ databases">
        <title>WGS assembly of Setaria viridis.</title>
        <authorList>
            <person name="Huang P."/>
            <person name="Jenkins J."/>
            <person name="Grimwood J."/>
            <person name="Barry K."/>
            <person name="Healey A."/>
            <person name="Mamidi S."/>
            <person name="Sreedasyam A."/>
            <person name="Shu S."/>
            <person name="Feldman M."/>
            <person name="Wu J."/>
            <person name="Yu Y."/>
            <person name="Chen C."/>
            <person name="Johnson J."/>
            <person name="Rokhsar D."/>
            <person name="Baxter I."/>
            <person name="Schmutz J."/>
            <person name="Brutnell T."/>
            <person name="Kellogg E."/>
        </authorList>
    </citation>
    <scope>NUCLEOTIDE SEQUENCE [LARGE SCALE GENOMIC DNA]</scope>
</reference>
<dbReference type="SUPFAM" id="SSF48403">
    <property type="entry name" value="Ankyrin repeat"/>
    <property type="match status" value="1"/>
</dbReference>
<dbReference type="Pfam" id="PF12796">
    <property type="entry name" value="Ank_2"/>
    <property type="match status" value="1"/>
</dbReference>
<dbReference type="PROSITE" id="PS50005">
    <property type="entry name" value="TPR"/>
    <property type="match status" value="1"/>
</dbReference>
<keyword evidence="1" id="KW-0040">ANK repeat</keyword>
<dbReference type="InterPro" id="IPR058209">
    <property type="entry name" value="TPR_BSK1_C"/>
</dbReference>
<keyword evidence="2" id="KW-0802">TPR repeat</keyword>
<evidence type="ECO:0000313" key="4">
    <source>
        <dbReference type="EMBL" id="TKW29863.1"/>
    </source>
</evidence>
<dbReference type="Gramene" id="TKW29863">
    <property type="protein sequence ID" value="TKW29863"/>
    <property type="gene ID" value="SEVIR_3G422800v2"/>
</dbReference>
<name>A0A4U6VND6_SETVI</name>
<dbReference type="PRINTS" id="PR01415">
    <property type="entry name" value="ANKYRIN"/>
</dbReference>
<dbReference type="InterPro" id="IPR051616">
    <property type="entry name" value="Cul2-RING_E3_ligase_SR"/>
</dbReference>
<evidence type="ECO:0000256" key="1">
    <source>
        <dbReference type="PROSITE-ProRule" id="PRU00023"/>
    </source>
</evidence>
<dbReference type="InterPro" id="IPR019734">
    <property type="entry name" value="TPR_rpt"/>
</dbReference>
<keyword evidence="5" id="KW-1185">Reference proteome</keyword>
<dbReference type="InterPro" id="IPR002110">
    <property type="entry name" value="Ankyrin_rpt"/>
</dbReference>
<dbReference type="PROSITE" id="PS50293">
    <property type="entry name" value="TPR_REGION"/>
    <property type="match status" value="1"/>
</dbReference>
<evidence type="ECO:0000256" key="2">
    <source>
        <dbReference type="PROSITE-ProRule" id="PRU00339"/>
    </source>
</evidence>
<sequence>MDVEGKGLQETLAHANFLGTYALHAVCDSGNMPTLQYLVEDLNMDVNKPDTMGDLTPAMHAVLYGKLPALRFLADHGANLHQQPKGITLLHAAAEGGRPEIFKFLLSRGARADVESTSPLTSFTPLFLATCGGYASILEILLEQNADPNVHMGDQVTPISFALRHSSVPCLKLLVQAGADVNGFGSYNPLAKAAKKGLTEAIKCLLEAGADPNVPDSFGRLPIELAAEYGTWEDVELLFPVTSKIPTVADWSVNGIISHVYLEVMQLQDDEFVKKKKSELKRQGTDAFRNEDYLKALEFYTQALKVDQFDATLFSNRSICWLRLGDGMKALYDAIECKNLRPKWAKAYYRKGAALMFMKDYDSAYDALSRGLELDPESEEMETLLWEAMELK</sequence>
<proteinExistence type="predicted"/>
<evidence type="ECO:0000313" key="5">
    <source>
        <dbReference type="Proteomes" id="UP000298652"/>
    </source>
</evidence>
<dbReference type="PANTHER" id="PTHR46224">
    <property type="entry name" value="ANKYRIN REPEAT FAMILY PROTEIN"/>
    <property type="match status" value="1"/>
</dbReference>
<organism evidence="4 5">
    <name type="scientific">Setaria viridis</name>
    <name type="common">Green bristlegrass</name>
    <name type="synonym">Setaria italica subsp. viridis</name>
    <dbReference type="NCBI Taxonomy" id="4556"/>
    <lineage>
        <taxon>Eukaryota</taxon>
        <taxon>Viridiplantae</taxon>
        <taxon>Streptophyta</taxon>
        <taxon>Embryophyta</taxon>
        <taxon>Tracheophyta</taxon>
        <taxon>Spermatophyta</taxon>
        <taxon>Magnoliopsida</taxon>
        <taxon>Liliopsida</taxon>
        <taxon>Poales</taxon>
        <taxon>Poaceae</taxon>
        <taxon>PACMAD clade</taxon>
        <taxon>Panicoideae</taxon>
        <taxon>Panicodae</taxon>
        <taxon>Paniceae</taxon>
        <taxon>Cenchrinae</taxon>
        <taxon>Setaria</taxon>
    </lineage>
</organism>
<dbReference type="EMBL" id="CM016554">
    <property type="protein sequence ID" value="TKW29863.1"/>
    <property type="molecule type" value="Genomic_DNA"/>
</dbReference>
<dbReference type="SUPFAM" id="SSF48452">
    <property type="entry name" value="TPR-like"/>
    <property type="match status" value="1"/>
</dbReference>
<dbReference type="PROSITE" id="PS50088">
    <property type="entry name" value="ANK_REPEAT"/>
    <property type="match status" value="4"/>
</dbReference>
<gene>
    <name evidence="4" type="ORF">SEVIR_3G422800v2</name>
</gene>
<dbReference type="Gene3D" id="1.25.40.20">
    <property type="entry name" value="Ankyrin repeat-containing domain"/>
    <property type="match status" value="1"/>
</dbReference>
<evidence type="ECO:0000259" key="3">
    <source>
        <dbReference type="Pfam" id="PF25575"/>
    </source>
</evidence>
<feature type="domain" description="Serine/threonine-protein kinase BSK1-like TPR repeats" evidence="3">
    <location>
        <begin position="276"/>
        <end position="349"/>
    </location>
</feature>